<accession>A0AAV7LVL5</accession>
<name>A0AAV7LVL5_PLEWA</name>
<proteinExistence type="predicted"/>
<protein>
    <submittedName>
        <fullName evidence="2">Uncharacterized protein</fullName>
    </submittedName>
</protein>
<reference evidence="2" key="1">
    <citation type="journal article" date="2022" name="bioRxiv">
        <title>Sequencing and chromosome-scale assembly of the giantPleurodeles waltlgenome.</title>
        <authorList>
            <person name="Brown T."/>
            <person name="Elewa A."/>
            <person name="Iarovenko S."/>
            <person name="Subramanian E."/>
            <person name="Araus A.J."/>
            <person name="Petzold A."/>
            <person name="Susuki M."/>
            <person name="Suzuki K.-i.T."/>
            <person name="Hayashi T."/>
            <person name="Toyoda A."/>
            <person name="Oliveira C."/>
            <person name="Osipova E."/>
            <person name="Leigh N.D."/>
            <person name="Simon A."/>
            <person name="Yun M.H."/>
        </authorList>
    </citation>
    <scope>NUCLEOTIDE SEQUENCE</scope>
    <source>
        <strain evidence="2">20211129_DDA</strain>
        <tissue evidence="2">Liver</tissue>
    </source>
</reference>
<dbReference type="AlphaFoldDB" id="A0AAV7LVL5"/>
<keyword evidence="3" id="KW-1185">Reference proteome</keyword>
<feature type="region of interest" description="Disordered" evidence="1">
    <location>
        <begin position="78"/>
        <end position="129"/>
    </location>
</feature>
<gene>
    <name evidence="2" type="ORF">NDU88_007489</name>
</gene>
<comment type="caution">
    <text evidence="2">The sequence shown here is derived from an EMBL/GenBank/DDBJ whole genome shotgun (WGS) entry which is preliminary data.</text>
</comment>
<evidence type="ECO:0000313" key="2">
    <source>
        <dbReference type="EMBL" id="KAJ1094414.1"/>
    </source>
</evidence>
<dbReference type="Proteomes" id="UP001066276">
    <property type="component" value="Chromosome 11"/>
</dbReference>
<feature type="compositionally biased region" description="Basic and acidic residues" evidence="1">
    <location>
        <begin position="78"/>
        <end position="123"/>
    </location>
</feature>
<evidence type="ECO:0000256" key="1">
    <source>
        <dbReference type="SAM" id="MobiDB-lite"/>
    </source>
</evidence>
<evidence type="ECO:0000313" key="3">
    <source>
        <dbReference type="Proteomes" id="UP001066276"/>
    </source>
</evidence>
<organism evidence="2 3">
    <name type="scientific">Pleurodeles waltl</name>
    <name type="common">Iberian ribbed newt</name>
    <dbReference type="NCBI Taxonomy" id="8319"/>
    <lineage>
        <taxon>Eukaryota</taxon>
        <taxon>Metazoa</taxon>
        <taxon>Chordata</taxon>
        <taxon>Craniata</taxon>
        <taxon>Vertebrata</taxon>
        <taxon>Euteleostomi</taxon>
        <taxon>Amphibia</taxon>
        <taxon>Batrachia</taxon>
        <taxon>Caudata</taxon>
        <taxon>Salamandroidea</taxon>
        <taxon>Salamandridae</taxon>
        <taxon>Pleurodelinae</taxon>
        <taxon>Pleurodeles</taxon>
    </lineage>
</organism>
<sequence length="129" mass="13991">MHWPILTLPHSSVARSVSGTTVVRGFVRCNRAAAVEAVRARPVHSTSSKCPGGTVETTHDGSEENCFRDLGLVKELGRRKEEKNSKLRSSEEDDAGAKELEGRRSSKEDDVGAEELEGRRSSEDSDAGP</sequence>
<feature type="region of interest" description="Disordered" evidence="1">
    <location>
        <begin position="40"/>
        <end position="63"/>
    </location>
</feature>
<dbReference type="EMBL" id="JANPWB010000015">
    <property type="protein sequence ID" value="KAJ1094414.1"/>
    <property type="molecule type" value="Genomic_DNA"/>
</dbReference>